<accession>A0A4Z2E6Y6</accession>
<name>A0A4Z2E6Y6_9TELE</name>
<protein>
    <submittedName>
        <fullName evidence="1">Uncharacterized protein</fullName>
    </submittedName>
</protein>
<organism evidence="1 2">
    <name type="scientific">Liparis tanakae</name>
    <name type="common">Tanaka's snailfish</name>
    <dbReference type="NCBI Taxonomy" id="230148"/>
    <lineage>
        <taxon>Eukaryota</taxon>
        <taxon>Metazoa</taxon>
        <taxon>Chordata</taxon>
        <taxon>Craniata</taxon>
        <taxon>Vertebrata</taxon>
        <taxon>Euteleostomi</taxon>
        <taxon>Actinopterygii</taxon>
        <taxon>Neopterygii</taxon>
        <taxon>Teleostei</taxon>
        <taxon>Neoteleostei</taxon>
        <taxon>Acanthomorphata</taxon>
        <taxon>Eupercaria</taxon>
        <taxon>Perciformes</taxon>
        <taxon>Cottioidei</taxon>
        <taxon>Cottales</taxon>
        <taxon>Liparidae</taxon>
        <taxon>Liparis</taxon>
    </lineage>
</organism>
<dbReference type="EMBL" id="SRLO01015040">
    <property type="protein sequence ID" value="TNN24545.1"/>
    <property type="molecule type" value="Genomic_DNA"/>
</dbReference>
<evidence type="ECO:0000313" key="1">
    <source>
        <dbReference type="EMBL" id="TNN24545.1"/>
    </source>
</evidence>
<keyword evidence="2" id="KW-1185">Reference proteome</keyword>
<sequence>MLAPDEKSEIRFWTPFHINVPTVSASRRLREESCDQDAEAPPLTCWYSGRVRLTAPEGGVM</sequence>
<gene>
    <name evidence="1" type="ORF">EYF80_065328</name>
</gene>
<dbReference type="Proteomes" id="UP000314294">
    <property type="component" value="Unassembled WGS sequence"/>
</dbReference>
<evidence type="ECO:0000313" key="2">
    <source>
        <dbReference type="Proteomes" id="UP000314294"/>
    </source>
</evidence>
<comment type="caution">
    <text evidence="1">The sequence shown here is derived from an EMBL/GenBank/DDBJ whole genome shotgun (WGS) entry which is preliminary data.</text>
</comment>
<dbReference type="AlphaFoldDB" id="A0A4Z2E6Y6"/>
<proteinExistence type="predicted"/>
<reference evidence="1 2" key="1">
    <citation type="submission" date="2019-03" db="EMBL/GenBank/DDBJ databases">
        <title>First draft genome of Liparis tanakae, snailfish: a comprehensive survey of snailfish specific genes.</title>
        <authorList>
            <person name="Kim W."/>
            <person name="Song I."/>
            <person name="Jeong J.-H."/>
            <person name="Kim D."/>
            <person name="Kim S."/>
            <person name="Ryu S."/>
            <person name="Song J.Y."/>
            <person name="Lee S.K."/>
        </authorList>
    </citation>
    <scope>NUCLEOTIDE SEQUENCE [LARGE SCALE GENOMIC DNA]</scope>
    <source>
        <tissue evidence="1">Muscle</tissue>
    </source>
</reference>